<accession>A0A2C5Y7C8</accession>
<reference evidence="2 3" key="1">
    <citation type="submission" date="2017-06" db="EMBL/GenBank/DDBJ databases">
        <title>Ant-infecting Ophiocordyceps genomes reveal a high diversity of potential behavioral manipulation genes and a possible major role for enterotoxins.</title>
        <authorList>
            <person name="De Bekker C."/>
            <person name="Evans H.C."/>
            <person name="Brachmann A."/>
            <person name="Hughes D.P."/>
        </authorList>
    </citation>
    <scope>NUCLEOTIDE SEQUENCE [LARGE SCALE GENOMIC DNA]</scope>
    <source>
        <strain evidence="2 3">1348a</strain>
    </source>
</reference>
<comment type="caution">
    <text evidence="2">The sequence shown here is derived from an EMBL/GenBank/DDBJ whole genome shotgun (WGS) entry which is preliminary data.</text>
</comment>
<protein>
    <recommendedName>
        <fullName evidence="4">Extracellular membrane protein CFEM domain-containing protein</fullName>
    </recommendedName>
</protein>
<gene>
    <name evidence="2" type="ORF">CDD82_2651</name>
</gene>
<dbReference type="OrthoDB" id="10269521at2759"/>
<dbReference type="AlphaFoldDB" id="A0A2C5Y7C8"/>
<evidence type="ECO:0000313" key="2">
    <source>
        <dbReference type="EMBL" id="PHH83779.1"/>
    </source>
</evidence>
<keyword evidence="1" id="KW-0732">Signal</keyword>
<evidence type="ECO:0000256" key="1">
    <source>
        <dbReference type="SAM" id="SignalP"/>
    </source>
</evidence>
<organism evidence="2 3">
    <name type="scientific">Ophiocordyceps australis</name>
    <dbReference type="NCBI Taxonomy" id="1399860"/>
    <lineage>
        <taxon>Eukaryota</taxon>
        <taxon>Fungi</taxon>
        <taxon>Dikarya</taxon>
        <taxon>Ascomycota</taxon>
        <taxon>Pezizomycotina</taxon>
        <taxon>Sordariomycetes</taxon>
        <taxon>Hypocreomycetidae</taxon>
        <taxon>Hypocreales</taxon>
        <taxon>Ophiocordycipitaceae</taxon>
        <taxon>Ophiocordyceps</taxon>
    </lineage>
</organism>
<keyword evidence="3" id="KW-1185">Reference proteome</keyword>
<feature type="signal peptide" evidence="1">
    <location>
        <begin position="1"/>
        <end position="17"/>
    </location>
</feature>
<dbReference type="Proteomes" id="UP000224854">
    <property type="component" value="Unassembled WGS sequence"/>
</dbReference>
<name>A0A2C5Y7C8_9HYPO</name>
<proteinExistence type="predicted"/>
<evidence type="ECO:0008006" key="4">
    <source>
        <dbReference type="Google" id="ProtNLM"/>
    </source>
</evidence>
<sequence>MALNLLLLWLVYTGAVASDDSGPQPPLCTRFCLTPIICHDSAVACFCIIWGSRAEHPDTCIRHHCSRGEMGQLWRDVDRYCGHVDSGADSALE</sequence>
<dbReference type="EMBL" id="NJEU01000002">
    <property type="protein sequence ID" value="PHH83779.1"/>
    <property type="molecule type" value="Genomic_DNA"/>
</dbReference>
<feature type="chain" id="PRO_5012948321" description="Extracellular membrane protein CFEM domain-containing protein" evidence="1">
    <location>
        <begin position="18"/>
        <end position="93"/>
    </location>
</feature>
<evidence type="ECO:0000313" key="3">
    <source>
        <dbReference type="Proteomes" id="UP000224854"/>
    </source>
</evidence>